<dbReference type="PANTHER" id="PTHR47718:SF17">
    <property type="entry name" value="PROTEIN FAR1-RELATED SEQUENCE 5-LIKE"/>
    <property type="match status" value="1"/>
</dbReference>
<keyword evidence="2 4" id="KW-0863">Zinc-finger</keyword>
<keyword evidence="8" id="KW-1185">Reference proteome</keyword>
<gene>
    <name evidence="7" type="ORF">CTI12_AA429170</name>
</gene>
<dbReference type="Proteomes" id="UP000245207">
    <property type="component" value="Unassembled WGS sequence"/>
</dbReference>
<evidence type="ECO:0000256" key="4">
    <source>
        <dbReference type="PROSITE-ProRule" id="PRU00325"/>
    </source>
</evidence>
<dbReference type="SMART" id="SM00575">
    <property type="entry name" value="ZnF_PMZ"/>
    <property type="match status" value="1"/>
</dbReference>
<reference evidence="7 8" key="1">
    <citation type="journal article" date="2018" name="Mol. Plant">
        <title>The genome of Artemisia annua provides insight into the evolution of Asteraceae family and artemisinin biosynthesis.</title>
        <authorList>
            <person name="Shen Q."/>
            <person name="Zhang L."/>
            <person name="Liao Z."/>
            <person name="Wang S."/>
            <person name="Yan T."/>
            <person name="Shi P."/>
            <person name="Liu M."/>
            <person name="Fu X."/>
            <person name="Pan Q."/>
            <person name="Wang Y."/>
            <person name="Lv Z."/>
            <person name="Lu X."/>
            <person name="Zhang F."/>
            <person name="Jiang W."/>
            <person name="Ma Y."/>
            <person name="Chen M."/>
            <person name="Hao X."/>
            <person name="Li L."/>
            <person name="Tang Y."/>
            <person name="Lv G."/>
            <person name="Zhou Y."/>
            <person name="Sun X."/>
            <person name="Brodelius P.E."/>
            <person name="Rose J.K.C."/>
            <person name="Tang K."/>
        </authorList>
    </citation>
    <scope>NUCLEOTIDE SEQUENCE [LARGE SCALE GENOMIC DNA]</scope>
    <source>
        <strain evidence="8">cv. Huhao1</strain>
        <tissue evidence="7">Leaf</tissue>
    </source>
</reference>
<dbReference type="EMBL" id="PKPP01006813">
    <property type="protein sequence ID" value="PWA55234.1"/>
    <property type="molecule type" value="Genomic_DNA"/>
</dbReference>
<dbReference type="PANTHER" id="PTHR47718">
    <property type="entry name" value="OS01G0519700 PROTEIN"/>
    <property type="match status" value="1"/>
</dbReference>
<proteinExistence type="predicted"/>
<evidence type="ECO:0000256" key="1">
    <source>
        <dbReference type="ARBA" id="ARBA00022723"/>
    </source>
</evidence>
<dbReference type="AlphaFoldDB" id="A0A2U1M202"/>
<dbReference type="OrthoDB" id="589154at2759"/>
<dbReference type="PROSITE" id="PS50966">
    <property type="entry name" value="ZF_SWIM"/>
    <property type="match status" value="1"/>
</dbReference>
<evidence type="ECO:0000259" key="6">
    <source>
        <dbReference type="PROSITE" id="PS50966"/>
    </source>
</evidence>
<feature type="domain" description="SWIM-type" evidence="6">
    <location>
        <begin position="173"/>
        <end position="209"/>
    </location>
</feature>
<evidence type="ECO:0000313" key="7">
    <source>
        <dbReference type="EMBL" id="PWA55234.1"/>
    </source>
</evidence>
<feature type="region of interest" description="Disordered" evidence="5">
    <location>
        <begin position="357"/>
        <end position="395"/>
    </location>
</feature>
<protein>
    <submittedName>
        <fullName evidence="7">FAR1 DNA binding domain-containing protein</fullName>
    </submittedName>
</protein>
<sequence length="395" mass="45055">MLLGEPSTPKSNNNVQGTVILDDQIVPQVGSYQPTPEGSKFWIPDAKNKPVEGTEFDTIDMALKFYKDYAREGGFEVRRGVDSQRFNYNKNTHNSNYTTPDLKTHLQVEKDAAKLYTNTLFYDVQDEIWASLFHCCSLSVQESETFSTFVIRDTEADYKINGSKVKVTVNLKYEVKYTPSDCSVQCSCLRYECFGLLCRHIFYVLRLSKVDHFPTQYLQSRWSKNPMIIKSVKNSKDGANASNSECALDSVLREIYSSVEQSVNHLVGDFEKLQLYKDAQTTLKEKAKIDVPNPAKMNTNEVYAATLGVTEPKKIDIFPPTDINTKGNRLRTRRKSKSEIAMKISDKPKRLCNTCGKYSHHDSRNCPTKKKGLRDDDVADVDQYDGEDMDFDYSE</sequence>
<dbReference type="InterPro" id="IPR007527">
    <property type="entry name" value="Znf_SWIM"/>
</dbReference>
<keyword evidence="1" id="KW-0479">Metal-binding</keyword>
<evidence type="ECO:0000313" key="8">
    <source>
        <dbReference type="Proteomes" id="UP000245207"/>
    </source>
</evidence>
<comment type="caution">
    <text evidence="7">The sequence shown here is derived from an EMBL/GenBank/DDBJ whole genome shotgun (WGS) entry which is preliminary data.</text>
</comment>
<evidence type="ECO:0000256" key="2">
    <source>
        <dbReference type="ARBA" id="ARBA00022771"/>
    </source>
</evidence>
<organism evidence="7 8">
    <name type="scientific">Artemisia annua</name>
    <name type="common">Sweet wormwood</name>
    <dbReference type="NCBI Taxonomy" id="35608"/>
    <lineage>
        <taxon>Eukaryota</taxon>
        <taxon>Viridiplantae</taxon>
        <taxon>Streptophyta</taxon>
        <taxon>Embryophyta</taxon>
        <taxon>Tracheophyta</taxon>
        <taxon>Spermatophyta</taxon>
        <taxon>Magnoliopsida</taxon>
        <taxon>eudicotyledons</taxon>
        <taxon>Gunneridae</taxon>
        <taxon>Pentapetalae</taxon>
        <taxon>asterids</taxon>
        <taxon>campanulids</taxon>
        <taxon>Asterales</taxon>
        <taxon>Asteraceae</taxon>
        <taxon>Asteroideae</taxon>
        <taxon>Anthemideae</taxon>
        <taxon>Artemisiinae</taxon>
        <taxon>Artemisia</taxon>
    </lineage>
</organism>
<keyword evidence="3" id="KW-0862">Zinc</keyword>
<name>A0A2U1M202_ARTAN</name>
<dbReference type="GO" id="GO:0008270">
    <property type="term" value="F:zinc ion binding"/>
    <property type="evidence" value="ECO:0007669"/>
    <property type="project" value="UniProtKB-KW"/>
</dbReference>
<feature type="compositionally biased region" description="Acidic residues" evidence="5">
    <location>
        <begin position="377"/>
        <end position="395"/>
    </location>
</feature>
<accession>A0A2U1M202</accession>
<evidence type="ECO:0000256" key="5">
    <source>
        <dbReference type="SAM" id="MobiDB-lite"/>
    </source>
</evidence>
<evidence type="ECO:0000256" key="3">
    <source>
        <dbReference type="ARBA" id="ARBA00022833"/>
    </source>
</evidence>
<dbReference type="InterPro" id="IPR006564">
    <property type="entry name" value="Znf_PMZ"/>
</dbReference>